<organism evidence="11 13">
    <name type="scientific">Trichococcus ilyis</name>
    <dbReference type="NCBI Taxonomy" id="640938"/>
    <lineage>
        <taxon>Bacteria</taxon>
        <taxon>Bacillati</taxon>
        <taxon>Bacillota</taxon>
        <taxon>Bacilli</taxon>
        <taxon>Lactobacillales</taxon>
        <taxon>Carnobacteriaceae</taxon>
        <taxon>Trichococcus</taxon>
    </lineage>
</organism>
<dbReference type="STRING" id="640938.TR210_1032"/>
<keyword evidence="2" id="KW-0285">Flavoprotein</keyword>
<keyword evidence="8" id="KW-0411">Iron-sulfur</keyword>
<dbReference type="Gene3D" id="3.40.50.80">
    <property type="entry name" value="Nucleotide-binding domain of ferredoxin-NADP reductase (FNR) module"/>
    <property type="match status" value="1"/>
</dbReference>
<dbReference type="Pfam" id="PF00175">
    <property type="entry name" value="NAD_binding_1"/>
    <property type="match status" value="1"/>
</dbReference>
<feature type="domain" description="FAD-binding FR-type" evidence="10">
    <location>
        <begin position="208"/>
        <end position="309"/>
    </location>
</feature>
<keyword evidence="6" id="KW-0560">Oxidoreductase</keyword>
<evidence type="ECO:0000256" key="3">
    <source>
        <dbReference type="ARBA" id="ARBA00022714"/>
    </source>
</evidence>
<dbReference type="PRINTS" id="PR00410">
    <property type="entry name" value="PHEHYDRXLASE"/>
</dbReference>
<dbReference type="SUPFAM" id="SSF52343">
    <property type="entry name" value="Ferredoxin reductase-like, C-terminal NADP-linked domain"/>
    <property type="match status" value="1"/>
</dbReference>
<evidence type="ECO:0000259" key="10">
    <source>
        <dbReference type="PROSITE" id="PS51384"/>
    </source>
</evidence>
<keyword evidence="14" id="KW-1185">Reference proteome</keyword>
<feature type="transmembrane region" description="Helical" evidence="9">
    <location>
        <begin position="5"/>
        <end position="23"/>
    </location>
</feature>
<dbReference type="GO" id="GO:0016491">
    <property type="term" value="F:oxidoreductase activity"/>
    <property type="evidence" value="ECO:0007669"/>
    <property type="project" value="UniProtKB-KW"/>
</dbReference>
<evidence type="ECO:0000313" key="12">
    <source>
        <dbReference type="EMBL" id="SEI96013.1"/>
    </source>
</evidence>
<dbReference type="Proteomes" id="UP000076878">
    <property type="component" value="Unassembled WGS sequence"/>
</dbReference>
<dbReference type="InterPro" id="IPR001433">
    <property type="entry name" value="OxRdtase_FAD/NAD-bd"/>
</dbReference>
<evidence type="ECO:0000256" key="4">
    <source>
        <dbReference type="ARBA" id="ARBA00022723"/>
    </source>
</evidence>
<proteinExistence type="predicted"/>
<dbReference type="Gene3D" id="2.40.30.10">
    <property type="entry name" value="Translation factors"/>
    <property type="match status" value="1"/>
</dbReference>
<dbReference type="EMBL" id="FNYT01000005">
    <property type="protein sequence ID" value="SEI96013.1"/>
    <property type="molecule type" value="Genomic_DNA"/>
</dbReference>
<evidence type="ECO:0000256" key="8">
    <source>
        <dbReference type="ARBA" id="ARBA00023014"/>
    </source>
</evidence>
<sequence length="443" mass="49742">MKRKAIQYMILAIYFLSPLPIAFISLKGLNFSIAAPAFIGTISYTWLLSELITAARPKFIEKYFSLDKFHRFHGIMAIVALALGLLHKEWASFAWGEFEFSTVFGDFAIMLFLLLTVLSVLFMTSWLARIKIIKMAKDALGNFALTKYGTMKILHNFNIVAIIALSVHVITIAYFVRADLTLTLMYSLYFIVALSFYVYHKLIRPILLKNNIYTITNVVNETDQIVSLTLAAENGRIFDYKAGQFIYLRVKDDNYTFEEHPFSLTSAPENPQALSVSIKDSGDYTHIIQRITPGTKVTVEGPYGGLWQPLEDIQNTDKSLVLFAGGVGVTPMLGILESLRQKNATNKAVLIWSLRNENELAYATELASFQKDMPNFTFVPFYSNTSGYLDAEKTAAIFEAAAVPYATSEFVLCGPKGFMHTVESALVSKNVSKQKIHFESFGL</sequence>
<protein>
    <submittedName>
        <fullName evidence="11">Phenol hydroxylase reductase</fullName>
    </submittedName>
    <submittedName>
        <fullName evidence="12">Predicted ferric reductase</fullName>
    </submittedName>
</protein>
<dbReference type="Pfam" id="PF08022">
    <property type="entry name" value="FAD_binding_8"/>
    <property type="match status" value="1"/>
</dbReference>
<evidence type="ECO:0000313" key="13">
    <source>
        <dbReference type="Proteomes" id="UP000076878"/>
    </source>
</evidence>
<dbReference type="AlphaFoldDB" id="A0A143YJS8"/>
<keyword evidence="9" id="KW-0812">Transmembrane</keyword>
<feature type="transmembrane region" description="Helical" evidence="9">
    <location>
        <begin position="29"/>
        <end position="48"/>
    </location>
</feature>
<dbReference type="GO" id="GO:0051537">
    <property type="term" value="F:2 iron, 2 sulfur cluster binding"/>
    <property type="evidence" value="ECO:0007669"/>
    <property type="project" value="UniProtKB-KW"/>
</dbReference>
<accession>A0A143YJS8</accession>
<evidence type="ECO:0000256" key="5">
    <source>
        <dbReference type="ARBA" id="ARBA00022827"/>
    </source>
</evidence>
<dbReference type="InterPro" id="IPR013112">
    <property type="entry name" value="FAD-bd_8"/>
</dbReference>
<feature type="transmembrane region" description="Helical" evidence="9">
    <location>
        <begin position="182"/>
        <end position="199"/>
    </location>
</feature>
<dbReference type="PROSITE" id="PS51384">
    <property type="entry name" value="FAD_FR"/>
    <property type="match status" value="1"/>
</dbReference>
<reference evidence="11 13" key="1">
    <citation type="submission" date="2016-02" db="EMBL/GenBank/DDBJ databases">
        <authorList>
            <person name="Wen L."/>
            <person name="He K."/>
            <person name="Yang H."/>
        </authorList>
    </citation>
    <scope>NUCLEOTIDE SEQUENCE [LARGE SCALE GENOMIC DNA]</scope>
    <source>
        <strain evidence="11">Trichococcus_R210</strain>
    </source>
</reference>
<dbReference type="GO" id="GO:0050660">
    <property type="term" value="F:flavin adenine dinucleotide binding"/>
    <property type="evidence" value="ECO:0007669"/>
    <property type="project" value="TreeGrafter"/>
</dbReference>
<evidence type="ECO:0000313" key="14">
    <source>
        <dbReference type="Proteomes" id="UP000199280"/>
    </source>
</evidence>
<evidence type="ECO:0000256" key="1">
    <source>
        <dbReference type="ARBA" id="ARBA00001974"/>
    </source>
</evidence>
<reference evidence="12 14" key="2">
    <citation type="submission" date="2016-10" db="EMBL/GenBank/DDBJ databases">
        <authorList>
            <person name="Varghese N."/>
            <person name="Submissions S."/>
        </authorList>
    </citation>
    <scope>NUCLEOTIDE SEQUENCE [LARGE SCALE GENOMIC DNA]</scope>
    <source>
        <strain evidence="12 14">DSM 22150</strain>
    </source>
</reference>
<dbReference type="Proteomes" id="UP000199280">
    <property type="component" value="Unassembled WGS sequence"/>
</dbReference>
<dbReference type="PANTHER" id="PTHR47354">
    <property type="entry name" value="NADH OXIDOREDUCTASE HCR"/>
    <property type="match status" value="1"/>
</dbReference>
<dbReference type="InterPro" id="IPR017927">
    <property type="entry name" value="FAD-bd_FR_type"/>
</dbReference>
<dbReference type="InterPro" id="IPR050415">
    <property type="entry name" value="MRET"/>
</dbReference>
<keyword evidence="4" id="KW-0479">Metal-binding</keyword>
<keyword evidence="7" id="KW-0408">Iron</keyword>
<feature type="transmembrane region" description="Helical" evidence="9">
    <location>
        <begin position="69"/>
        <end position="87"/>
    </location>
</feature>
<evidence type="ECO:0000256" key="7">
    <source>
        <dbReference type="ARBA" id="ARBA00023004"/>
    </source>
</evidence>
<dbReference type="SUPFAM" id="SSF63380">
    <property type="entry name" value="Riboflavin synthase domain-like"/>
    <property type="match status" value="1"/>
</dbReference>
<dbReference type="InterPro" id="IPR017938">
    <property type="entry name" value="Riboflavin_synthase-like_b-brl"/>
</dbReference>
<keyword evidence="3" id="KW-0001">2Fe-2S</keyword>
<comment type="cofactor">
    <cofactor evidence="1">
        <name>FAD</name>
        <dbReference type="ChEBI" id="CHEBI:57692"/>
    </cofactor>
</comment>
<evidence type="ECO:0000313" key="11">
    <source>
        <dbReference type="EMBL" id="CZQ92355.1"/>
    </source>
</evidence>
<name>A0A143YJS8_9LACT</name>
<dbReference type="GO" id="GO:0046872">
    <property type="term" value="F:metal ion binding"/>
    <property type="evidence" value="ECO:0007669"/>
    <property type="project" value="UniProtKB-KW"/>
</dbReference>
<dbReference type="RefSeq" id="WP_068622251.1">
    <property type="nucleotide sequence ID" value="NZ_FJNB01000006.1"/>
</dbReference>
<keyword evidence="9" id="KW-0472">Membrane</keyword>
<dbReference type="InterPro" id="IPR039261">
    <property type="entry name" value="FNR_nucleotide-bd"/>
</dbReference>
<keyword evidence="9" id="KW-1133">Transmembrane helix</keyword>
<evidence type="ECO:0000256" key="6">
    <source>
        <dbReference type="ARBA" id="ARBA00023002"/>
    </source>
</evidence>
<evidence type="ECO:0000256" key="2">
    <source>
        <dbReference type="ARBA" id="ARBA00022630"/>
    </source>
</evidence>
<feature type="transmembrane region" description="Helical" evidence="9">
    <location>
        <begin position="107"/>
        <end position="128"/>
    </location>
</feature>
<evidence type="ECO:0000256" key="9">
    <source>
        <dbReference type="SAM" id="Phobius"/>
    </source>
</evidence>
<dbReference type="EMBL" id="FJNB01000006">
    <property type="protein sequence ID" value="CZQ92355.1"/>
    <property type="molecule type" value="Genomic_DNA"/>
</dbReference>
<keyword evidence="5" id="KW-0274">FAD</keyword>
<dbReference type="PANTHER" id="PTHR47354:SF8">
    <property type="entry name" value="1,2-PHENYLACETYL-COA EPOXIDASE, SUBUNIT E"/>
    <property type="match status" value="1"/>
</dbReference>
<feature type="transmembrane region" description="Helical" evidence="9">
    <location>
        <begin position="157"/>
        <end position="176"/>
    </location>
</feature>
<gene>
    <name evidence="12" type="ORF">SAMN05216375_105119</name>
    <name evidence="11" type="ORF">TR210_1032</name>
</gene>